<keyword evidence="4 5" id="KW-0472">Membrane</keyword>
<dbReference type="Pfam" id="PF06305">
    <property type="entry name" value="LapA_dom"/>
    <property type="match status" value="1"/>
</dbReference>
<protein>
    <submittedName>
        <fullName evidence="7">LapA family protein</fullName>
    </submittedName>
</protein>
<keyword evidence="1" id="KW-1003">Cell membrane</keyword>
<feature type="transmembrane region" description="Helical" evidence="5">
    <location>
        <begin position="42"/>
        <end position="65"/>
    </location>
</feature>
<dbReference type="EMBL" id="JARRAF010000020">
    <property type="protein sequence ID" value="MDK2125560.1"/>
    <property type="molecule type" value="Genomic_DNA"/>
</dbReference>
<dbReference type="Proteomes" id="UP001172778">
    <property type="component" value="Unassembled WGS sequence"/>
</dbReference>
<evidence type="ECO:0000256" key="4">
    <source>
        <dbReference type="ARBA" id="ARBA00023136"/>
    </source>
</evidence>
<evidence type="ECO:0000256" key="2">
    <source>
        <dbReference type="ARBA" id="ARBA00022692"/>
    </source>
</evidence>
<keyword evidence="3 5" id="KW-1133">Transmembrane helix</keyword>
<gene>
    <name evidence="7" type="ORF">PZA18_16010</name>
</gene>
<feature type="domain" description="Lipopolysaccharide assembly protein A" evidence="6">
    <location>
        <begin position="23"/>
        <end position="82"/>
    </location>
</feature>
<evidence type="ECO:0000313" key="8">
    <source>
        <dbReference type="Proteomes" id="UP001172778"/>
    </source>
</evidence>
<reference evidence="7" key="1">
    <citation type="submission" date="2023-03" db="EMBL/GenBank/DDBJ databases">
        <title>Chitinimonas shenzhenensis gen. nov., sp. nov., a novel member of family Burkholderiaceae isolated from activated sludge collected in Shen Zhen, China.</title>
        <authorList>
            <person name="Wang X."/>
        </authorList>
    </citation>
    <scope>NUCLEOTIDE SEQUENCE</scope>
    <source>
        <strain evidence="7">DQS-5</strain>
    </source>
</reference>
<comment type="caution">
    <text evidence="7">The sequence shown here is derived from an EMBL/GenBank/DDBJ whole genome shotgun (WGS) entry which is preliminary data.</text>
</comment>
<name>A0ABT7E2C2_9NEIS</name>
<evidence type="ECO:0000259" key="6">
    <source>
        <dbReference type="Pfam" id="PF06305"/>
    </source>
</evidence>
<dbReference type="InterPro" id="IPR010445">
    <property type="entry name" value="LapA_dom"/>
</dbReference>
<evidence type="ECO:0000256" key="5">
    <source>
        <dbReference type="SAM" id="Phobius"/>
    </source>
</evidence>
<evidence type="ECO:0000256" key="1">
    <source>
        <dbReference type="ARBA" id="ARBA00022475"/>
    </source>
</evidence>
<sequence>MRYAAWILRIATFLLLFSFAMHNTEPVVLNFFAGYQWKTPLVVALLAFFVIGVVAGLISPLLALFKARREIARLKRELNALSDRPTISHVESVEPAEPLDAVA</sequence>
<organism evidence="7 8">
    <name type="scientific">Parachitinimonas caeni</name>
    <dbReference type="NCBI Taxonomy" id="3031301"/>
    <lineage>
        <taxon>Bacteria</taxon>
        <taxon>Pseudomonadati</taxon>
        <taxon>Pseudomonadota</taxon>
        <taxon>Betaproteobacteria</taxon>
        <taxon>Neisseriales</taxon>
        <taxon>Chitinibacteraceae</taxon>
        <taxon>Parachitinimonas</taxon>
    </lineage>
</organism>
<keyword evidence="2 5" id="KW-0812">Transmembrane</keyword>
<accession>A0ABT7E2C2</accession>
<evidence type="ECO:0000313" key="7">
    <source>
        <dbReference type="EMBL" id="MDK2125560.1"/>
    </source>
</evidence>
<dbReference type="RefSeq" id="WP_284101872.1">
    <property type="nucleotide sequence ID" value="NZ_JARRAF010000020.1"/>
</dbReference>
<keyword evidence="8" id="KW-1185">Reference proteome</keyword>
<proteinExistence type="predicted"/>
<evidence type="ECO:0000256" key="3">
    <source>
        <dbReference type="ARBA" id="ARBA00022989"/>
    </source>
</evidence>